<comment type="caution">
    <text evidence="8">The sequence shown here is derived from an EMBL/GenBank/DDBJ whole genome shotgun (WGS) entry which is preliminary data.</text>
</comment>
<evidence type="ECO:0000313" key="9">
    <source>
        <dbReference type="Proteomes" id="UP000251211"/>
    </source>
</evidence>
<proteinExistence type="inferred from homology"/>
<dbReference type="Proteomes" id="UP000251211">
    <property type="component" value="Unassembled WGS sequence"/>
</dbReference>
<evidence type="ECO:0000313" key="8">
    <source>
        <dbReference type="EMBL" id="SPZ41679.1"/>
    </source>
</evidence>
<dbReference type="InterPro" id="IPR013328">
    <property type="entry name" value="6PGD_dom2"/>
</dbReference>
<sequence length="358" mass="39330">MSDLNRVTVLGAGVLGGQVAWHSAFKGKDVVVYDLHQKAIDNCRAAHEMYADIYRVDVAATDEDIAKTRKRLTYSTDISEAVQHADLVIEAVSERPDVKTSVYETMAPHLPEHTLIATNSSTLLPQDFAAATGRPEKYCAMHFANLIWKLNAVEIMAHPETARDTLIAATEFGIEIGMVPVPIQKQQNGYAINTWLVPLLNAAQTLVTNDVATAEDVDRTYMIVNRGCSMGPLGLMDVVGMTTVFNVLDHWGHVNNDEQMLRNAHYIEKNFLDQGLLGLQTGRGYYNYPDPAYGTDDFLSPPDISAASDIAEKALLLHTSANRPPARCGSTGVNNPDEQSRHVGKPHEHAPTTRVVAW</sequence>
<dbReference type="InterPro" id="IPR006176">
    <property type="entry name" value="3-OHacyl-CoA_DH_NAD-bd"/>
</dbReference>
<dbReference type="Pfam" id="PF00725">
    <property type="entry name" value="3HCDH"/>
    <property type="match status" value="1"/>
</dbReference>
<dbReference type="PANTHER" id="PTHR48075">
    <property type="entry name" value="3-HYDROXYACYL-COA DEHYDROGENASE FAMILY PROTEIN"/>
    <property type="match status" value="1"/>
</dbReference>
<gene>
    <name evidence="8" type="primary">fadB2_1</name>
    <name evidence="8" type="ORF">NCTC13229_05190</name>
</gene>
<dbReference type="InterPro" id="IPR022694">
    <property type="entry name" value="3-OHacyl-CoA_DH"/>
</dbReference>
<feature type="domain" description="3-hydroxyacyl-CoA dehydrogenase NAD binding" evidence="7">
    <location>
        <begin position="7"/>
        <end position="184"/>
    </location>
</feature>
<comment type="similarity">
    <text evidence="2">Belongs to the 3-hydroxyacyl-CoA dehydrogenase family.</text>
</comment>
<dbReference type="EC" id="1.1.1.157" evidence="8"/>
<dbReference type="PANTHER" id="PTHR48075:SF5">
    <property type="entry name" value="3-HYDROXYBUTYRYL-COA DEHYDROGENASE"/>
    <property type="match status" value="1"/>
</dbReference>
<dbReference type="GO" id="GO:0070403">
    <property type="term" value="F:NAD+ binding"/>
    <property type="evidence" value="ECO:0007669"/>
    <property type="project" value="InterPro"/>
</dbReference>
<protein>
    <submittedName>
        <fullName evidence="8">3-hydroxybutyryl-CoA dehydrogenase</fullName>
        <ecNumber evidence="8">1.1.1.157</ecNumber>
    </submittedName>
</protein>
<dbReference type="NCBIfam" id="NF006143">
    <property type="entry name" value="PRK08293.1"/>
    <property type="match status" value="1"/>
</dbReference>
<dbReference type="Gene3D" id="1.10.1040.10">
    <property type="entry name" value="N-(1-d-carboxylethyl)-l-norvaline Dehydrogenase, domain 2"/>
    <property type="match status" value="1"/>
</dbReference>
<evidence type="ECO:0000259" key="6">
    <source>
        <dbReference type="Pfam" id="PF00725"/>
    </source>
</evidence>
<evidence type="ECO:0000259" key="7">
    <source>
        <dbReference type="Pfam" id="PF02737"/>
    </source>
</evidence>
<dbReference type="InterPro" id="IPR008927">
    <property type="entry name" value="6-PGluconate_DH-like_C_sf"/>
</dbReference>
<keyword evidence="3 8" id="KW-0560">Oxidoreductase</keyword>
<reference evidence="8 9" key="1">
    <citation type="submission" date="2018-06" db="EMBL/GenBank/DDBJ databases">
        <authorList>
            <consortium name="Pathogen Informatics"/>
            <person name="Doyle S."/>
        </authorList>
    </citation>
    <scope>NUCLEOTIDE SEQUENCE [LARGE SCALE GENOMIC DNA]</scope>
    <source>
        <strain evidence="8 9">NCTC13229</strain>
    </source>
</reference>
<dbReference type="GO" id="GO:0008691">
    <property type="term" value="F:3-hydroxybutyryl-CoA dehydrogenase activity"/>
    <property type="evidence" value="ECO:0007669"/>
    <property type="project" value="UniProtKB-EC"/>
</dbReference>
<evidence type="ECO:0000256" key="2">
    <source>
        <dbReference type="ARBA" id="ARBA00009463"/>
    </source>
</evidence>
<name>A0AB38FJI8_RHOWR</name>
<dbReference type="PIRSF" id="PIRSF000105">
    <property type="entry name" value="HCDH"/>
    <property type="match status" value="1"/>
</dbReference>
<dbReference type="GO" id="GO:0006631">
    <property type="term" value="P:fatty acid metabolic process"/>
    <property type="evidence" value="ECO:0007669"/>
    <property type="project" value="InterPro"/>
</dbReference>
<feature type="site" description="Important for catalytic activity" evidence="4">
    <location>
        <position position="142"/>
    </location>
</feature>
<dbReference type="EMBL" id="UAUI01000024">
    <property type="protein sequence ID" value="SPZ41679.1"/>
    <property type="molecule type" value="Genomic_DNA"/>
</dbReference>
<evidence type="ECO:0000256" key="3">
    <source>
        <dbReference type="ARBA" id="ARBA00023002"/>
    </source>
</evidence>
<dbReference type="SUPFAM" id="SSF51735">
    <property type="entry name" value="NAD(P)-binding Rossmann-fold domains"/>
    <property type="match status" value="1"/>
</dbReference>
<feature type="domain" description="3-hydroxyacyl-CoA dehydrogenase C-terminal" evidence="6">
    <location>
        <begin position="189"/>
        <end position="288"/>
    </location>
</feature>
<dbReference type="InterPro" id="IPR006108">
    <property type="entry name" value="3HC_DH_C"/>
</dbReference>
<dbReference type="InterPro" id="IPR036291">
    <property type="entry name" value="NAD(P)-bd_dom_sf"/>
</dbReference>
<dbReference type="Pfam" id="PF02737">
    <property type="entry name" value="3HCDH_N"/>
    <property type="match status" value="1"/>
</dbReference>
<dbReference type="Gene3D" id="3.40.50.720">
    <property type="entry name" value="NAD(P)-binding Rossmann-like Domain"/>
    <property type="match status" value="1"/>
</dbReference>
<dbReference type="AlphaFoldDB" id="A0AB38FJI8"/>
<evidence type="ECO:0000256" key="5">
    <source>
        <dbReference type="SAM" id="MobiDB-lite"/>
    </source>
</evidence>
<evidence type="ECO:0000256" key="1">
    <source>
        <dbReference type="ARBA" id="ARBA00005086"/>
    </source>
</evidence>
<accession>A0AB38FJI8</accession>
<organism evidence="8 9">
    <name type="scientific">Rhodococcus wratislaviensis</name>
    <name type="common">Tsukamurella wratislaviensis</name>
    <dbReference type="NCBI Taxonomy" id="44752"/>
    <lineage>
        <taxon>Bacteria</taxon>
        <taxon>Bacillati</taxon>
        <taxon>Actinomycetota</taxon>
        <taxon>Actinomycetes</taxon>
        <taxon>Mycobacteriales</taxon>
        <taxon>Nocardiaceae</taxon>
        <taxon>Rhodococcus</taxon>
    </lineage>
</organism>
<feature type="region of interest" description="Disordered" evidence="5">
    <location>
        <begin position="322"/>
        <end position="358"/>
    </location>
</feature>
<evidence type="ECO:0000256" key="4">
    <source>
        <dbReference type="PIRSR" id="PIRSR000105-1"/>
    </source>
</evidence>
<dbReference type="SUPFAM" id="SSF48179">
    <property type="entry name" value="6-phosphogluconate dehydrogenase C-terminal domain-like"/>
    <property type="match status" value="1"/>
</dbReference>
<comment type="pathway">
    <text evidence="1">Lipid metabolism; butanoate metabolism.</text>
</comment>
<dbReference type="RefSeq" id="WP_112301394.1">
    <property type="nucleotide sequence ID" value="NZ_QTTP01000001.1"/>
</dbReference>
<feature type="compositionally biased region" description="Basic and acidic residues" evidence="5">
    <location>
        <begin position="338"/>
        <end position="351"/>
    </location>
</feature>